<comment type="caution">
    <text evidence="6">The sequence shown here is derived from an EMBL/GenBank/DDBJ whole genome shotgun (WGS) entry which is preliminary data.</text>
</comment>
<dbReference type="InterPro" id="IPR046947">
    <property type="entry name" value="LytR-like"/>
</dbReference>
<name>A0ABT2M4S0_9FIRM</name>
<evidence type="ECO:0000259" key="5">
    <source>
        <dbReference type="PROSITE" id="PS50930"/>
    </source>
</evidence>
<dbReference type="Proteomes" id="UP001431199">
    <property type="component" value="Unassembled WGS sequence"/>
</dbReference>
<proteinExistence type="predicted"/>
<protein>
    <recommendedName>
        <fullName evidence="1">Stage 0 sporulation protein A homolog</fullName>
    </recommendedName>
</protein>
<keyword evidence="3" id="KW-0597">Phosphoprotein</keyword>
<dbReference type="PROSITE" id="PS50110">
    <property type="entry name" value="RESPONSE_REGULATORY"/>
    <property type="match status" value="1"/>
</dbReference>
<dbReference type="RefSeq" id="WP_022088991.1">
    <property type="nucleotide sequence ID" value="NZ_JAODBU010000011.1"/>
</dbReference>
<dbReference type="SMART" id="SM00850">
    <property type="entry name" value="LytTR"/>
    <property type="match status" value="1"/>
</dbReference>
<sequence length="245" mass="28940">MKIAIVDDNEDDRKRLQEEITKICDNKSRKDFEITEFFSGEDFINLIEKNENKKYFDIVFLDIYMNGITGIETAKKLRETDNQSKIIFITTSNEFASESYEVKAYDYLIKPFSKERILKTMERISEDEKNNKKILDLPDGQIIPIDSLLYTTFSGHYVTIYLIDGNKIQLRCTQKNFEACIQEHKELIQCFKGIVVNITKVDGLEEDRFKLINKEYVPISRRKYAEVKKSYTDYLIERLRQGEDI</sequence>
<comment type="function">
    <text evidence="2">May play the central regulatory role in sporulation. It may be an element of the effector pathway responsible for the activation of sporulation genes in response to nutritional stress. Spo0A may act in concert with spo0H (a sigma factor) to control the expression of some genes that are critical to the sporulation process.</text>
</comment>
<dbReference type="InterPro" id="IPR007492">
    <property type="entry name" value="LytTR_DNA-bd_dom"/>
</dbReference>
<feature type="domain" description="HTH LytTR-type" evidence="5">
    <location>
        <begin position="142"/>
        <end position="233"/>
    </location>
</feature>
<dbReference type="SUPFAM" id="SSF52172">
    <property type="entry name" value="CheY-like"/>
    <property type="match status" value="1"/>
</dbReference>
<dbReference type="Gene3D" id="3.40.50.2300">
    <property type="match status" value="1"/>
</dbReference>
<feature type="domain" description="Response regulatory" evidence="4">
    <location>
        <begin position="2"/>
        <end position="125"/>
    </location>
</feature>
<dbReference type="GO" id="GO:0003677">
    <property type="term" value="F:DNA binding"/>
    <property type="evidence" value="ECO:0007669"/>
    <property type="project" value="UniProtKB-KW"/>
</dbReference>
<dbReference type="SMART" id="SM00448">
    <property type="entry name" value="REC"/>
    <property type="match status" value="1"/>
</dbReference>
<evidence type="ECO:0000256" key="1">
    <source>
        <dbReference type="ARBA" id="ARBA00018672"/>
    </source>
</evidence>
<dbReference type="PANTHER" id="PTHR37299">
    <property type="entry name" value="TRANSCRIPTIONAL REGULATOR-RELATED"/>
    <property type="match status" value="1"/>
</dbReference>
<evidence type="ECO:0000256" key="3">
    <source>
        <dbReference type="PROSITE-ProRule" id="PRU00169"/>
    </source>
</evidence>
<evidence type="ECO:0000256" key="2">
    <source>
        <dbReference type="ARBA" id="ARBA00024867"/>
    </source>
</evidence>
<dbReference type="Gene3D" id="2.40.50.1020">
    <property type="entry name" value="LytTr DNA-binding domain"/>
    <property type="match status" value="1"/>
</dbReference>
<dbReference type="PROSITE" id="PS50930">
    <property type="entry name" value="HTH_LYTTR"/>
    <property type="match status" value="1"/>
</dbReference>
<reference evidence="6" key="1">
    <citation type="submission" date="2022-09" db="EMBL/GenBank/DDBJ databases">
        <title>Eubacterium sp. LFL-14 isolated from human feces.</title>
        <authorList>
            <person name="Liu F."/>
        </authorList>
    </citation>
    <scope>NUCLEOTIDE SEQUENCE</scope>
    <source>
        <strain evidence="6">LFL-14</strain>
    </source>
</reference>
<dbReference type="PANTHER" id="PTHR37299:SF1">
    <property type="entry name" value="STAGE 0 SPORULATION PROTEIN A HOMOLOG"/>
    <property type="match status" value="1"/>
</dbReference>
<accession>A0ABT2M4S0</accession>
<dbReference type="EMBL" id="JAODBU010000011">
    <property type="protein sequence ID" value="MCT7399647.1"/>
    <property type="molecule type" value="Genomic_DNA"/>
</dbReference>
<evidence type="ECO:0000313" key="6">
    <source>
        <dbReference type="EMBL" id="MCT7399647.1"/>
    </source>
</evidence>
<feature type="modified residue" description="4-aspartylphosphate" evidence="3">
    <location>
        <position position="62"/>
    </location>
</feature>
<dbReference type="InterPro" id="IPR001789">
    <property type="entry name" value="Sig_transdc_resp-reg_receiver"/>
</dbReference>
<evidence type="ECO:0000259" key="4">
    <source>
        <dbReference type="PROSITE" id="PS50110"/>
    </source>
</evidence>
<dbReference type="InterPro" id="IPR011006">
    <property type="entry name" value="CheY-like_superfamily"/>
</dbReference>
<dbReference type="Pfam" id="PF04397">
    <property type="entry name" value="LytTR"/>
    <property type="match status" value="1"/>
</dbReference>
<dbReference type="Pfam" id="PF00072">
    <property type="entry name" value="Response_reg"/>
    <property type="match status" value="1"/>
</dbReference>
<keyword evidence="7" id="KW-1185">Reference proteome</keyword>
<organism evidence="6 7">
    <name type="scientific">Eubacterium album</name>
    <dbReference type="NCBI Taxonomy" id="2978477"/>
    <lineage>
        <taxon>Bacteria</taxon>
        <taxon>Bacillati</taxon>
        <taxon>Bacillota</taxon>
        <taxon>Clostridia</taxon>
        <taxon>Eubacteriales</taxon>
        <taxon>Eubacteriaceae</taxon>
        <taxon>Eubacterium</taxon>
    </lineage>
</organism>
<gene>
    <name evidence="6" type="ORF">N5B56_11210</name>
</gene>
<evidence type="ECO:0000313" key="7">
    <source>
        <dbReference type="Proteomes" id="UP001431199"/>
    </source>
</evidence>
<keyword evidence="6" id="KW-0238">DNA-binding</keyword>